<evidence type="ECO:0000256" key="1">
    <source>
        <dbReference type="SAM" id="Phobius"/>
    </source>
</evidence>
<dbReference type="OrthoDB" id="9978360at2"/>
<reference evidence="2 3" key="1">
    <citation type="submission" date="2013-02" db="EMBL/GenBank/DDBJ databases">
        <title>Genome sequence of Clostridium saccharoperbutylacetonicum N1-4(HMT).</title>
        <authorList>
            <person name="Poehlein A."/>
            <person name="Daniel R."/>
        </authorList>
    </citation>
    <scope>NUCLEOTIDE SEQUENCE [LARGE SCALE GENOMIC DNA]</scope>
    <source>
        <strain evidence="3">N1-4(HMT)</strain>
    </source>
</reference>
<dbReference type="EMBL" id="CP004121">
    <property type="protein sequence ID" value="AGF56076.1"/>
    <property type="molecule type" value="Genomic_DNA"/>
</dbReference>
<keyword evidence="1" id="KW-0812">Transmembrane</keyword>
<proteinExistence type="predicted"/>
<name>M1MMW3_9CLOT</name>
<feature type="transmembrane region" description="Helical" evidence="1">
    <location>
        <begin position="7"/>
        <end position="25"/>
    </location>
</feature>
<organism evidence="2 3">
    <name type="scientific">Clostridium saccharoperbutylacetonicum N1-4(HMT)</name>
    <dbReference type="NCBI Taxonomy" id="931276"/>
    <lineage>
        <taxon>Bacteria</taxon>
        <taxon>Bacillati</taxon>
        <taxon>Bacillota</taxon>
        <taxon>Clostridia</taxon>
        <taxon>Eubacteriales</taxon>
        <taxon>Clostridiaceae</taxon>
        <taxon>Clostridium</taxon>
    </lineage>
</organism>
<dbReference type="RefSeq" id="WP_015392395.1">
    <property type="nucleotide sequence ID" value="NC_020291.1"/>
</dbReference>
<keyword evidence="1" id="KW-0472">Membrane</keyword>
<accession>M1MMW3</accession>
<dbReference type="Proteomes" id="UP000011728">
    <property type="component" value="Chromosome"/>
</dbReference>
<keyword evidence="3" id="KW-1185">Reference proteome</keyword>
<dbReference type="KEGG" id="csr:Cspa_c23110"/>
<feature type="transmembrane region" description="Helical" evidence="1">
    <location>
        <begin position="66"/>
        <end position="86"/>
    </location>
</feature>
<gene>
    <name evidence="2" type="ORF">Cspa_c23110</name>
</gene>
<dbReference type="AlphaFoldDB" id="M1MMW3"/>
<protein>
    <submittedName>
        <fullName evidence="2">Uncharacterized protein</fullName>
    </submittedName>
</protein>
<sequence>MKISEKFHKRGTSAIVLFPIIYYIISDTFHANKYIKFLMVILIFIYTVLLDIGYRFTNNLIEKKKDIIKIILWILFNLALVVWWYFKFVHL</sequence>
<evidence type="ECO:0000313" key="3">
    <source>
        <dbReference type="Proteomes" id="UP000011728"/>
    </source>
</evidence>
<evidence type="ECO:0000313" key="2">
    <source>
        <dbReference type="EMBL" id="AGF56076.1"/>
    </source>
</evidence>
<dbReference type="STRING" id="36745.CLSAP_21240"/>
<dbReference type="HOGENOM" id="CLU_2421797_0_0_9"/>
<keyword evidence="1" id="KW-1133">Transmembrane helix</keyword>
<feature type="transmembrane region" description="Helical" evidence="1">
    <location>
        <begin position="37"/>
        <end position="54"/>
    </location>
</feature>